<dbReference type="OrthoDB" id="5848256at2759"/>
<feature type="compositionally biased region" description="Acidic residues" evidence="1">
    <location>
        <begin position="106"/>
        <end position="115"/>
    </location>
</feature>
<feature type="signal peptide" evidence="2">
    <location>
        <begin position="1"/>
        <end position="17"/>
    </location>
</feature>
<evidence type="ECO:0000256" key="2">
    <source>
        <dbReference type="SAM" id="SignalP"/>
    </source>
</evidence>
<feature type="region of interest" description="Disordered" evidence="1">
    <location>
        <begin position="59"/>
        <end position="137"/>
    </location>
</feature>
<reference evidence="3 4" key="1">
    <citation type="submission" date="2020-04" db="EMBL/GenBank/DDBJ databases">
        <authorList>
            <person name="Laetsch R D."/>
            <person name="Stevens L."/>
            <person name="Kumar S."/>
            <person name="Blaxter L. M."/>
        </authorList>
    </citation>
    <scope>NUCLEOTIDE SEQUENCE [LARGE SCALE GENOMIC DNA]</scope>
</reference>
<evidence type="ECO:0000313" key="4">
    <source>
        <dbReference type="Proteomes" id="UP000494206"/>
    </source>
</evidence>
<dbReference type="AlphaFoldDB" id="A0A8S1EUX2"/>
<evidence type="ECO:0000313" key="3">
    <source>
        <dbReference type="EMBL" id="CAB3403820.1"/>
    </source>
</evidence>
<feature type="chain" id="PRO_5035712235" evidence="2">
    <location>
        <begin position="18"/>
        <end position="225"/>
    </location>
</feature>
<proteinExistence type="predicted"/>
<protein>
    <submittedName>
        <fullName evidence="3">Uncharacterized protein</fullName>
    </submittedName>
</protein>
<comment type="caution">
    <text evidence="3">The sequence shown here is derived from an EMBL/GenBank/DDBJ whole genome shotgun (WGS) entry which is preliminary data.</text>
</comment>
<keyword evidence="2" id="KW-0732">Signal</keyword>
<evidence type="ECO:0000256" key="1">
    <source>
        <dbReference type="SAM" id="MobiDB-lite"/>
    </source>
</evidence>
<gene>
    <name evidence="3" type="ORF">CBOVIS_LOCUS6234</name>
</gene>
<name>A0A8S1EUX2_9PELO</name>
<dbReference type="Proteomes" id="UP000494206">
    <property type="component" value="Unassembled WGS sequence"/>
</dbReference>
<organism evidence="3 4">
    <name type="scientific">Caenorhabditis bovis</name>
    <dbReference type="NCBI Taxonomy" id="2654633"/>
    <lineage>
        <taxon>Eukaryota</taxon>
        <taxon>Metazoa</taxon>
        <taxon>Ecdysozoa</taxon>
        <taxon>Nematoda</taxon>
        <taxon>Chromadorea</taxon>
        <taxon>Rhabditida</taxon>
        <taxon>Rhabditina</taxon>
        <taxon>Rhabditomorpha</taxon>
        <taxon>Rhabditoidea</taxon>
        <taxon>Rhabditidae</taxon>
        <taxon>Peloderinae</taxon>
        <taxon>Caenorhabditis</taxon>
    </lineage>
</organism>
<feature type="compositionally biased region" description="Low complexity" evidence="1">
    <location>
        <begin position="120"/>
        <end position="130"/>
    </location>
</feature>
<sequence>MFKPILVLLIILHESTAVYRVRKYINRPEVRRSASDDALDIEAAEIIFREKEGLRGGDNAFLKKPFSEPSVKPGLQDGSTEPKMPFGTEQLQNKPSESPGTMPTAEELEELEDFEDSAKTTTTTEGTTTEESLDSSVPGEVVDVIATTTEGTWTAPPIHEAKIPLGPHSKMVPFDYQVDPDFPQVAPRARGLVGIPDGWNLDKTVDENFRRGYIEGDFARLRRRL</sequence>
<keyword evidence="4" id="KW-1185">Reference proteome</keyword>
<dbReference type="EMBL" id="CADEPM010000004">
    <property type="protein sequence ID" value="CAB3403820.1"/>
    <property type="molecule type" value="Genomic_DNA"/>
</dbReference>
<accession>A0A8S1EUX2</accession>
<feature type="compositionally biased region" description="Polar residues" evidence="1">
    <location>
        <begin position="89"/>
        <end position="101"/>
    </location>
</feature>